<protein>
    <recommendedName>
        <fullName evidence="4">Probable glucose-6-phosphate isomerase</fullName>
        <shortName evidence="4">GPI</shortName>
        <ecNumber evidence="4">5.3.1.9</ecNumber>
    </recommendedName>
    <alternativeName>
        <fullName evidence="4">Phosphoglucose isomerase</fullName>
        <shortName evidence="4">PGI</shortName>
    </alternativeName>
    <alternativeName>
        <fullName evidence="4">Phosphohexose isomerase</fullName>
        <shortName evidence="4">PHI</shortName>
    </alternativeName>
</protein>
<dbReference type="HAMAP" id="MF_00473">
    <property type="entry name" value="G6P_isomerase"/>
    <property type="match status" value="1"/>
</dbReference>
<keyword evidence="3 4" id="KW-0413">Isomerase</keyword>
<dbReference type="UniPathway" id="UPA00109">
    <property type="reaction ID" value="UER00181"/>
</dbReference>
<keyword evidence="4" id="KW-0963">Cytoplasm</keyword>
<keyword evidence="6" id="KW-1185">Reference proteome</keyword>
<dbReference type="PROSITE" id="PS51463">
    <property type="entry name" value="P_GLUCOSE_ISOMERASE_3"/>
    <property type="match status" value="1"/>
</dbReference>
<dbReference type="GO" id="GO:0097367">
    <property type="term" value="F:carbohydrate derivative binding"/>
    <property type="evidence" value="ECO:0007669"/>
    <property type="project" value="InterPro"/>
</dbReference>
<dbReference type="CDD" id="cd05015">
    <property type="entry name" value="SIS_PGI_1"/>
    <property type="match status" value="1"/>
</dbReference>
<comment type="catalytic activity">
    <reaction evidence="4">
        <text>alpha-D-glucose 6-phosphate = beta-D-fructose 6-phosphate</text>
        <dbReference type="Rhea" id="RHEA:11816"/>
        <dbReference type="ChEBI" id="CHEBI:57634"/>
        <dbReference type="ChEBI" id="CHEBI:58225"/>
        <dbReference type="EC" id="5.3.1.9"/>
    </reaction>
</comment>
<dbReference type="GO" id="GO:0048029">
    <property type="term" value="F:monosaccharide binding"/>
    <property type="evidence" value="ECO:0007669"/>
    <property type="project" value="TreeGrafter"/>
</dbReference>
<keyword evidence="1 4" id="KW-0312">Gluconeogenesis</keyword>
<dbReference type="GO" id="GO:0005829">
    <property type="term" value="C:cytosol"/>
    <property type="evidence" value="ECO:0007669"/>
    <property type="project" value="TreeGrafter"/>
</dbReference>
<evidence type="ECO:0000313" key="5">
    <source>
        <dbReference type="EMBL" id="AXR80667.1"/>
    </source>
</evidence>
<dbReference type="InterPro" id="IPR035476">
    <property type="entry name" value="SIS_PGI_1"/>
</dbReference>
<dbReference type="AlphaFoldDB" id="A0A346PMC2"/>
<comment type="pathway">
    <text evidence="4">Carbohydrate biosynthesis; gluconeogenesis.</text>
</comment>
<organism evidence="5 6">
    <name type="scientific">Natrarchaeobaculum sulfurireducens</name>
    <dbReference type="NCBI Taxonomy" id="2044521"/>
    <lineage>
        <taxon>Archaea</taxon>
        <taxon>Methanobacteriati</taxon>
        <taxon>Methanobacteriota</taxon>
        <taxon>Stenosarchaea group</taxon>
        <taxon>Halobacteria</taxon>
        <taxon>Halobacteriales</taxon>
        <taxon>Natrialbaceae</taxon>
        <taxon>Natrarchaeobaculum</taxon>
    </lineage>
</organism>
<dbReference type="EMBL" id="CP027033">
    <property type="protein sequence ID" value="AXR80667.1"/>
    <property type="molecule type" value="Genomic_DNA"/>
</dbReference>
<dbReference type="PRINTS" id="PR00662">
    <property type="entry name" value="G6PISOMERASE"/>
</dbReference>
<feature type="active site" evidence="4">
    <location>
        <position position="338"/>
    </location>
</feature>
<dbReference type="PANTHER" id="PTHR11469">
    <property type="entry name" value="GLUCOSE-6-PHOSPHATE ISOMERASE"/>
    <property type="match status" value="1"/>
</dbReference>
<dbReference type="UniPathway" id="UPA00138"/>
<name>A0A346PMC2_9EURY</name>
<dbReference type="GO" id="GO:0051156">
    <property type="term" value="P:glucose 6-phosphate metabolic process"/>
    <property type="evidence" value="ECO:0007669"/>
    <property type="project" value="TreeGrafter"/>
</dbReference>
<dbReference type="GO" id="GO:0006096">
    <property type="term" value="P:glycolytic process"/>
    <property type="evidence" value="ECO:0007669"/>
    <property type="project" value="UniProtKB-UniRule"/>
</dbReference>
<dbReference type="PANTHER" id="PTHR11469:SF1">
    <property type="entry name" value="GLUCOSE-6-PHOSPHATE ISOMERASE"/>
    <property type="match status" value="1"/>
</dbReference>
<dbReference type="GO" id="GO:0004347">
    <property type="term" value="F:glucose-6-phosphate isomerase activity"/>
    <property type="evidence" value="ECO:0007669"/>
    <property type="project" value="UniProtKB-UniRule"/>
</dbReference>
<dbReference type="InterPro" id="IPR035482">
    <property type="entry name" value="SIS_PGI_2"/>
</dbReference>
<dbReference type="InterPro" id="IPR001672">
    <property type="entry name" value="G6P_Isomerase"/>
</dbReference>
<evidence type="ECO:0000256" key="4">
    <source>
        <dbReference type="HAMAP-Rule" id="MF_00473"/>
    </source>
</evidence>
<comment type="pathway">
    <text evidence="4">Carbohydrate degradation; glycolysis; D-glyceraldehyde 3-phosphate and glycerone phosphate from D-glucose: step 2/4.</text>
</comment>
<evidence type="ECO:0000256" key="3">
    <source>
        <dbReference type="ARBA" id="ARBA00023235"/>
    </source>
</evidence>
<sequence length="477" mass="50373">MPVASSRKRNREGTSIFRAATTASRRSAGHDKTALVRALAHTSMNVDIGNALSSVASPGISRAGLERIDEQVAVAHERIERGMADGEHGYEALNLPEKTDPDEIRTAVEPVADCETLVTVGIGGSALGAATIVDALEAQGDGTETVFLDNVDPAWVSRRLEGLTLSETAINVVSRSGMTAETLANFLVVREAFDSAGVDWTERTIVTTGESGPLRELADRHDLPSLAVPDGVPGRYAALSAVGLVAAAVCDLDIEAILEGAAAERKSLTGSLFECPAYAYGATAYALDGRGAAVNAMMPYAESLETFAEWFAQLWAESLGKDDLGQTPVRALGVTDQHSQLQLYRAGPSDKLVTFVTPQAHEDRPIPDTDVDSLAYLGDGTLGELLEAEFSATEASLAAAGQPNVRIELERIDAAELGGLLYGMEAACVLAGELYGVNTFEQPAVEWAKNATRGLLGGGEFEEADAVEAKTELRIER</sequence>
<dbReference type="InterPro" id="IPR046348">
    <property type="entry name" value="SIS_dom_sf"/>
</dbReference>
<comment type="similarity">
    <text evidence="4">Belongs to the GPI family.</text>
</comment>
<accession>A0A346PMC2</accession>
<comment type="subcellular location">
    <subcellularLocation>
        <location evidence="4">Cytoplasm</location>
    </subcellularLocation>
</comment>
<dbReference type="KEGG" id="nag:AArcMg_0644"/>
<comment type="function">
    <text evidence="4">Catalyzes the reversible isomerization of glucose-6-phosphate to fructose-6-phosphate.</text>
</comment>
<dbReference type="Proteomes" id="UP000258613">
    <property type="component" value="Chromosome"/>
</dbReference>
<proteinExistence type="inferred from homology"/>
<dbReference type="EC" id="5.3.1.9" evidence="4"/>
<dbReference type="GO" id="GO:0006094">
    <property type="term" value="P:gluconeogenesis"/>
    <property type="evidence" value="ECO:0007669"/>
    <property type="project" value="UniProtKB-UniRule"/>
</dbReference>
<feature type="active site" description="Proton donor" evidence="4">
    <location>
        <position position="317"/>
    </location>
</feature>
<dbReference type="Pfam" id="PF00342">
    <property type="entry name" value="PGI"/>
    <property type="match status" value="1"/>
</dbReference>
<evidence type="ECO:0000256" key="1">
    <source>
        <dbReference type="ARBA" id="ARBA00022432"/>
    </source>
</evidence>
<evidence type="ECO:0000313" key="6">
    <source>
        <dbReference type="Proteomes" id="UP000258613"/>
    </source>
</evidence>
<keyword evidence="2 4" id="KW-0324">Glycolysis</keyword>
<reference evidence="6" key="1">
    <citation type="submission" date="2018-02" db="EMBL/GenBank/DDBJ databases">
        <title>Phenotypic and genomic properties of facultatively anaerobic sulfur-reducing natronoarchaea from hypersaline soda lakes.</title>
        <authorList>
            <person name="Sorokin D.Y."/>
            <person name="Kublanov I.V."/>
            <person name="Roman P."/>
            <person name="Sinninghe Damste J.S."/>
            <person name="Golyshin P.N."/>
            <person name="Rojo D."/>
            <person name="Ciordia S."/>
            <person name="Mena M.D.C."/>
            <person name="Ferrer M."/>
            <person name="Messina E."/>
            <person name="Smedile F."/>
            <person name="La Spada G."/>
            <person name="La Cono V."/>
            <person name="Yakimov M.M."/>
        </authorList>
    </citation>
    <scope>NUCLEOTIDE SEQUENCE [LARGE SCALE GENOMIC DNA]</scope>
    <source>
        <strain evidence="6">AArc-Mg</strain>
    </source>
</reference>
<gene>
    <name evidence="4" type="primary">pgi</name>
    <name evidence="5" type="ORF">AArcMg_0644</name>
</gene>
<dbReference type="Gene3D" id="3.40.50.10490">
    <property type="entry name" value="Glucose-6-phosphate isomerase like protein, domain 1"/>
    <property type="match status" value="2"/>
</dbReference>
<dbReference type="SUPFAM" id="SSF53697">
    <property type="entry name" value="SIS domain"/>
    <property type="match status" value="1"/>
</dbReference>
<feature type="active site" evidence="4">
    <location>
        <position position="449"/>
    </location>
</feature>
<dbReference type="CDD" id="cd05016">
    <property type="entry name" value="SIS_PGI_2"/>
    <property type="match status" value="1"/>
</dbReference>
<evidence type="ECO:0000256" key="2">
    <source>
        <dbReference type="ARBA" id="ARBA00023152"/>
    </source>
</evidence>